<organism evidence="1 2">
    <name type="scientific">Fusicatenibacter saccharivorans</name>
    <dbReference type="NCBI Taxonomy" id="1150298"/>
    <lineage>
        <taxon>Bacteria</taxon>
        <taxon>Bacillati</taxon>
        <taxon>Bacillota</taxon>
        <taxon>Clostridia</taxon>
        <taxon>Lachnospirales</taxon>
        <taxon>Lachnospiraceae</taxon>
        <taxon>Fusicatenibacter</taxon>
    </lineage>
</organism>
<dbReference type="Gene3D" id="2.60.40.2000">
    <property type="match status" value="1"/>
</dbReference>
<evidence type="ECO:0000313" key="1">
    <source>
        <dbReference type="EMBL" id="CUO15813.1"/>
    </source>
</evidence>
<dbReference type="EMBL" id="CYYV01000006">
    <property type="protein sequence ID" value="CUO15813.1"/>
    <property type="molecule type" value="Genomic_DNA"/>
</dbReference>
<dbReference type="AlphaFoldDB" id="A0A174CRL3"/>
<dbReference type="GO" id="GO:0030435">
    <property type="term" value="P:sporulation resulting in formation of a cellular spore"/>
    <property type="evidence" value="ECO:0007669"/>
    <property type="project" value="InterPro"/>
</dbReference>
<protein>
    <submittedName>
        <fullName evidence="1">Sporulation protein YabP</fullName>
    </submittedName>
</protein>
<dbReference type="PIRSF" id="PIRSF011576">
    <property type="entry name" value="YabP"/>
    <property type="match status" value="1"/>
</dbReference>
<dbReference type="RefSeq" id="WP_055227259.1">
    <property type="nucleotide sequence ID" value="NZ_CYYV01000006.1"/>
</dbReference>
<accession>A0A174CRL3</accession>
<dbReference type="InterPro" id="IPR038705">
    <property type="entry name" value="YabP_sf"/>
</dbReference>
<gene>
    <name evidence="1" type="ORF">ERS852406_01382</name>
</gene>
<evidence type="ECO:0000313" key="2">
    <source>
        <dbReference type="Proteomes" id="UP000095706"/>
    </source>
</evidence>
<name>A0A174CRL3_9FIRM</name>
<proteinExistence type="predicted"/>
<dbReference type="Proteomes" id="UP000095706">
    <property type="component" value="Unassembled WGS sequence"/>
</dbReference>
<dbReference type="Pfam" id="PF07873">
    <property type="entry name" value="YabP"/>
    <property type="match status" value="1"/>
</dbReference>
<dbReference type="InterPro" id="IPR012504">
    <property type="entry name" value="Spore_YabP"/>
</dbReference>
<dbReference type="NCBIfam" id="TIGR02892">
    <property type="entry name" value="spore_yabP"/>
    <property type="match status" value="1"/>
</dbReference>
<dbReference type="InterPro" id="IPR022476">
    <property type="entry name" value="Spore_YabP/YqfC"/>
</dbReference>
<reference evidence="1 2" key="1">
    <citation type="submission" date="2015-09" db="EMBL/GenBank/DDBJ databases">
        <authorList>
            <consortium name="Pathogen Informatics"/>
        </authorList>
    </citation>
    <scope>NUCLEOTIDE SEQUENCE [LARGE SCALE GENOMIC DNA]</scope>
    <source>
        <strain evidence="1 2">2789STDY5608849</strain>
    </source>
</reference>
<sequence>MGEMNEQVHRLLLEQRKTLSLGGVQDVKSFDENEVLLVTVCGVLTIRGKELHVGRLELEKGEADIEGSIDSLVYTEHGPQQKKGSALARLFR</sequence>